<comment type="caution">
    <text evidence="2">The sequence shown here is derived from an EMBL/GenBank/DDBJ whole genome shotgun (WGS) entry which is preliminary data.</text>
</comment>
<evidence type="ECO:0000256" key="1">
    <source>
        <dbReference type="SAM" id="MobiDB-lite"/>
    </source>
</evidence>
<dbReference type="OrthoDB" id="3244737at2759"/>
<sequence length="285" mass="32082">MAEHRPHRNQILHSHLQQLAIRDRTSKLAAGLTYENAIDLCSSGTDDDDTQPAQPSHLPGGLSKEDVMRFAYTPLKLDTRTQAHLQDALRKTLNSFFDVWAAGQGKPSPSHQQPIDYIPPNQRASRALQLASEIHSQKQRTQETRDTISTTRRNISSLVNEINEIHPRLESNLLALLTAHGPGTHAQRTLRAEVLANTVEACLLKLSLLRYRSYSALYGFSSSSDEGEGGEGERSMTKALTETHTLLRRKDVAQREEERELDRQLAEYEAVMQQRLSRTCAHVVF</sequence>
<protein>
    <submittedName>
        <fullName evidence="2">Uncharacterized protein</fullName>
    </submittedName>
</protein>
<evidence type="ECO:0000313" key="3">
    <source>
        <dbReference type="Proteomes" id="UP000292702"/>
    </source>
</evidence>
<organism evidence="2 3">
    <name type="scientific">Steccherinum ochraceum</name>
    <dbReference type="NCBI Taxonomy" id="92696"/>
    <lineage>
        <taxon>Eukaryota</taxon>
        <taxon>Fungi</taxon>
        <taxon>Dikarya</taxon>
        <taxon>Basidiomycota</taxon>
        <taxon>Agaricomycotina</taxon>
        <taxon>Agaricomycetes</taxon>
        <taxon>Polyporales</taxon>
        <taxon>Steccherinaceae</taxon>
        <taxon>Steccherinum</taxon>
    </lineage>
</organism>
<reference evidence="2 3" key="1">
    <citation type="submission" date="2018-11" db="EMBL/GenBank/DDBJ databases">
        <title>Genome assembly of Steccherinum ochraceum LE-BIN_3174, the white-rot fungus of the Steccherinaceae family (The Residual Polyporoid clade, Polyporales, Basidiomycota).</title>
        <authorList>
            <person name="Fedorova T.V."/>
            <person name="Glazunova O.A."/>
            <person name="Landesman E.O."/>
            <person name="Moiseenko K.V."/>
            <person name="Psurtseva N.V."/>
            <person name="Savinova O.S."/>
            <person name="Shakhova N.V."/>
            <person name="Tyazhelova T.V."/>
            <person name="Vasina D.V."/>
        </authorList>
    </citation>
    <scope>NUCLEOTIDE SEQUENCE [LARGE SCALE GENOMIC DNA]</scope>
    <source>
        <strain evidence="2 3">LE-BIN_3174</strain>
    </source>
</reference>
<evidence type="ECO:0000313" key="2">
    <source>
        <dbReference type="EMBL" id="TCD61783.1"/>
    </source>
</evidence>
<dbReference type="EMBL" id="RWJN01000431">
    <property type="protein sequence ID" value="TCD61783.1"/>
    <property type="molecule type" value="Genomic_DNA"/>
</dbReference>
<name>A0A4R0R691_9APHY</name>
<accession>A0A4R0R691</accession>
<dbReference type="Proteomes" id="UP000292702">
    <property type="component" value="Unassembled WGS sequence"/>
</dbReference>
<gene>
    <name evidence="2" type="ORF">EIP91_007961</name>
</gene>
<proteinExistence type="predicted"/>
<keyword evidence="3" id="KW-1185">Reference proteome</keyword>
<dbReference type="AlphaFoldDB" id="A0A4R0R691"/>
<feature type="region of interest" description="Disordered" evidence="1">
    <location>
        <begin position="43"/>
        <end position="62"/>
    </location>
</feature>